<comment type="caution">
    <text evidence="2">The sequence shown here is derived from an EMBL/GenBank/DDBJ whole genome shotgun (WGS) entry which is preliminary data.</text>
</comment>
<dbReference type="GO" id="GO:0016758">
    <property type="term" value="F:hexosyltransferase activity"/>
    <property type="evidence" value="ECO:0007669"/>
    <property type="project" value="UniProtKB-ARBA"/>
</dbReference>
<keyword evidence="3" id="KW-1185">Reference proteome</keyword>
<dbReference type="PANTHER" id="PTHR22916">
    <property type="entry name" value="GLYCOSYLTRANSFERASE"/>
    <property type="match status" value="1"/>
</dbReference>
<accession>A0A9X1MLZ0</accession>
<protein>
    <submittedName>
        <fullName evidence="2">Glycosyltransferase family 2 protein</fullName>
    </submittedName>
</protein>
<dbReference type="Gene3D" id="3.90.550.10">
    <property type="entry name" value="Spore Coat Polysaccharide Biosynthesis Protein SpsA, Chain A"/>
    <property type="match status" value="1"/>
</dbReference>
<evidence type="ECO:0000313" key="3">
    <source>
        <dbReference type="Proteomes" id="UP001139103"/>
    </source>
</evidence>
<dbReference type="Proteomes" id="UP001139103">
    <property type="component" value="Unassembled WGS sequence"/>
</dbReference>
<evidence type="ECO:0000313" key="2">
    <source>
        <dbReference type="EMBL" id="MCC9628772.1"/>
    </source>
</evidence>
<dbReference type="InterPro" id="IPR001173">
    <property type="entry name" value="Glyco_trans_2-like"/>
</dbReference>
<feature type="domain" description="Glycosyltransferase 2-like" evidence="1">
    <location>
        <begin position="14"/>
        <end position="132"/>
    </location>
</feature>
<dbReference type="AlphaFoldDB" id="A0A9X1MLZ0"/>
<dbReference type="Pfam" id="PF00535">
    <property type="entry name" value="Glycos_transf_2"/>
    <property type="match status" value="1"/>
</dbReference>
<dbReference type="PANTHER" id="PTHR22916:SF3">
    <property type="entry name" value="UDP-GLCNAC:BETAGAL BETA-1,3-N-ACETYLGLUCOSAMINYLTRANSFERASE-LIKE PROTEIN 1"/>
    <property type="match status" value="1"/>
</dbReference>
<reference evidence="2" key="1">
    <citation type="submission" date="2021-11" db="EMBL/GenBank/DDBJ databases">
        <title>Genome sequence.</title>
        <authorList>
            <person name="Sun Q."/>
        </authorList>
    </citation>
    <scope>NUCLEOTIDE SEQUENCE</scope>
    <source>
        <strain evidence="2">JC732</strain>
    </source>
</reference>
<dbReference type="SUPFAM" id="SSF53448">
    <property type="entry name" value="Nucleotide-diphospho-sugar transferases"/>
    <property type="match status" value="1"/>
</dbReference>
<evidence type="ECO:0000259" key="1">
    <source>
        <dbReference type="Pfam" id="PF00535"/>
    </source>
</evidence>
<dbReference type="RefSeq" id="WP_230218240.1">
    <property type="nucleotide sequence ID" value="NZ_JAJKFT010000004.1"/>
</dbReference>
<gene>
    <name evidence="2" type="ORF">LOC68_10215</name>
</gene>
<proteinExistence type="predicted"/>
<sequence length="365" mass="40356">MSEKFVNDSAIPISVIVPHYNGAPFVLETLQSILNQSSPATEIVLVDDHSSDDSLAQVRRWNDENGSPVRILSTEHNSGGPSRPTNLGIKAANSPWIAVLDQDDLFLTDRLQKALTAISLYPQADCIVSRGNVLHSPEKPATIGQGRFLRDRRWRRNPIAAGTYRLNSDEAIATCVRHGMFAAGYPGLVFRRDAWEAIGGVREDFIVASDFHFLLALAARSGLVVIDEPLYKRRVHGQNLSNRSTLGFAEVLQAIAERLRERPELLADADFQSALAWRIIESGWNVAAFGRMDVGMGLIRQTAKLAGWTPRRAAQLAATPLMPVYRRLFMSRTDPTPEVIGLVERYAGELLEMMASADSTAEPRE</sequence>
<dbReference type="InterPro" id="IPR029044">
    <property type="entry name" value="Nucleotide-diphossugar_trans"/>
</dbReference>
<dbReference type="CDD" id="cd00761">
    <property type="entry name" value="Glyco_tranf_GTA_type"/>
    <property type="match status" value="1"/>
</dbReference>
<name>A0A9X1MLZ0_9BACT</name>
<dbReference type="EMBL" id="JAJKFT010000004">
    <property type="protein sequence ID" value="MCC9628772.1"/>
    <property type="molecule type" value="Genomic_DNA"/>
</dbReference>
<organism evidence="2 3">
    <name type="scientific">Blastopirellula sediminis</name>
    <dbReference type="NCBI Taxonomy" id="2894196"/>
    <lineage>
        <taxon>Bacteria</taxon>
        <taxon>Pseudomonadati</taxon>
        <taxon>Planctomycetota</taxon>
        <taxon>Planctomycetia</taxon>
        <taxon>Pirellulales</taxon>
        <taxon>Pirellulaceae</taxon>
        <taxon>Blastopirellula</taxon>
    </lineage>
</organism>